<feature type="region of interest" description="Disordered" evidence="1">
    <location>
        <begin position="1"/>
        <end position="83"/>
    </location>
</feature>
<feature type="compositionally biased region" description="Polar residues" evidence="1">
    <location>
        <begin position="477"/>
        <end position="489"/>
    </location>
</feature>
<feature type="compositionally biased region" description="Basic and acidic residues" evidence="1">
    <location>
        <begin position="513"/>
        <end position="525"/>
    </location>
</feature>
<evidence type="ECO:0000256" key="1">
    <source>
        <dbReference type="SAM" id="MobiDB-lite"/>
    </source>
</evidence>
<reference evidence="2" key="1">
    <citation type="journal article" date="2023" name="Mol. Phylogenet. Evol.">
        <title>Genome-scale phylogeny and comparative genomics of the fungal order Sordariales.</title>
        <authorList>
            <person name="Hensen N."/>
            <person name="Bonometti L."/>
            <person name="Westerberg I."/>
            <person name="Brannstrom I.O."/>
            <person name="Guillou S."/>
            <person name="Cros-Aarteil S."/>
            <person name="Calhoun S."/>
            <person name="Haridas S."/>
            <person name="Kuo A."/>
            <person name="Mondo S."/>
            <person name="Pangilinan J."/>
            <person name="Riley R."/>
            <person name="LaButti K."/>
            <person name="Andreopoulos B."/>
            <person name="Lipzen A."/>
            <person name="Chen C."/>
            <person name="Yan M."/>
            <person name="Daum C."/>
            <person name="Ng V."/>
            <person name="Clum A."/>
            <person name="Steindorff A."/>
            <person name="Ohm R.A."/>
            <person name="Martin F."/>
            <person name="Silar P."/>
            <person name="Natvig D.O."/>
            <person name="Lalanne C."/>
            <person name="Gautier V."/>
            <person name="Ament-Velasquez S.L."/>
            <person name="Kruys A."/>
            <person name="Hutchinson M.I."/>
            <person name="Powell A.J."/>
            <person name="Barry K."/>
            <person name="Miller A.N."/>
            <person name="Grigoriev I.V."/>
            <person name="Debuchy R."/>
            <person name="Gladieux P."/>
            <person name="Hiltunen Thoren M."/>
            <person name="Johannesson H."/>
        </authorList>
    </citation>
    <scope>NUCLEOTIDE SEQUENCE</scope>
    <source>
        <strain evidence="2">CBS 314.62</strain>
    </source>
</reference>
<feature type="compositionally biased region" description="Basic and acidic residues" evidence="1">
    <location>
        <begin position="435"/>
        <end position="445"/>
    </location>
</feature>
<name>A0AAE0X0N2_9PEZI</name>
<feature type="compositionally biased region" description="Polar residues" evidence="1">
    <location>
        <begin position="526"/>
        <end position="538"/>
    </location>
</feature>
<feature type="compositionally biased region" description="Acidic residues" evidence="1">
    <location>
        <begin position="55"/>
        <end position="78"/>
    </location>
</feature>
<proteinExistence type="predicted"/>
<dbReference type="EMBL" id="JAULSO010000005">
    <property type="protein sequence ID" value="KAK3682266.1"/>
    <property type="molecule type" value="Genomic_DNA"/>
</dbReference>
<protein>
    <submittedName>
        <fullName evidence="2">Uncharacterized protein</fullName>
    </submittedName>
</protein>
<evidence type="ECO:0000313" key="2">
    <source>
        <dbReference type="EMBL" id="KAK3682266.1"/>
    </source>
</evidence>
<feature type="region of interest" description="Disordered" evidence="1">
    <location>
        <begin position="513"/>
        <end position="553"/>
    </location>
</feature>
<feature type="region of interest" description="Disordered" evidence="1">
    <location>
        <begin position="477"/>
        <end position="498"/>
    </location>
</feature>
<gene>
    <name evidence="2" type="ORF">B0T22DRAFT_521450</name>
</gene>
<feature type="compositionally biased region" description="Basic and acidic residues" evidence="1">
    <location>
        <begin position="23"/>
        <end position="36"/>
    </location>
</feature>
<dbReference type="Proteomes" id="UP001270362">
    <property type="component" value="Unassembled WGS sequence"/>
</dbReference>
<reference evidence="2" key="2">
    <citation type="submission" date="2023-06" db="EMBL/GenBank/DDBJ databases">
        <authorList>
            <consortium name="Lawrence Berkeley National Laboratory"/>
            <person name="Haridas S."/>
            <person name="Hensen N."/>
            <person name="Bonometti L."/>
            <person name="Westerberg I."/>
            <person name="Brannstrom I.O."/>
            <person name="Guillou S."/>
            <person name="Cros-Aarteil S."/>
            <person name="Calhoun S."/>
            <person name="Kuo A."/>
            <person name="Mondo S."/>
            <person name="Pangilinan J."/>
            <person name="Riley R."/>
            <person name="Labutti K."/>
            <person name="Andreopoulos B."/>
            <person name="Lipzen A."/>
            <person name="Chen C."/>
            <person name="Yanf M."/>
            <person name="Daum C."/>
            <person name="Ng V."/>
            <person name="Clum A."/>
            <person name="Steindorff A."/>
            <person name="Ohm R."/>
            <person name="Martin F."/>
            <person name="Silar P."/>
            <person name="Natvig D."/>
            <person name="Lalanne C."/>
            <person name="Gautier V."/>
            <person name="Ament-Velasquez S.L."/>
            <person name="Kruys A."/>
            <person name="Hutchinson M.I."/>
            <person name="Powell A.J."/>
            <person name="Barry K."/>
            <person name="Miller A.N."/>
            <person name="Grigoriev I.V."/>
            <person name="Debuchy R."/>
            <person name="Gladieux P."/>
            <person name="Thoren M.H."/>
            <person name="Johannesson H."/>
        </authorList>
    </citation>
    <scope>NUCLEOTIDE SEQUENCE</scope>
    <source>
        <strain evidence="2">CBS 314.62</strain>
    </source>
</reference>
<comment type="caution">
    <text evidence="2">The sequence shown here is derived from an EMBL/GenBank/DDBJ whole genome shotgun (WGS) entry which is preliminary data.</text>
</comment>
<keyword evidence="3" id="KW-1185">Reference proteome</keyword>
<feature type="compositionally biased region" description="Polar residues" evidence="1">
    <location>
        <begin position="452"/>
        <end position="464"/>
    </location>
</feature>
<evidence type="ECO:0000313" key="3">
    <source>
        <dbReference type="Proteomes" id="UP001270362"/>
    </source>
</evidence>
<feature type="region of interest" description="Disordered" evidence="1">
    <location>
        <begin position="435"/>
        <end position="464"/>
    </location>
</feature>
<dbReference type="AlphaFoldDB" id="A0AAE0X0N2"/>
<organism evidence="2 3">
    <name type="scientific">Podospora appendiculata</name>
    <dbReference type="NCBI Taxonomy" id="314037"/>
    <lineage>
        <taxon>Eukaryota</taxon>
        <taxon>Fungi</taxon>
        <taxon>Dikarya</taxon>
        <taxon>Ascomycota</taxon>
        <taxon>Pezizomycotina</taxon>
        <taxon>Sordariomycetes</taxon>
        <taxon>Sordariomycetidae</taxon>
        <taxon>Sordariales</taxon>
        <taxon>Podosporaceae</taxon>
        <taxon>Podospora</taxon>
    </lineage>
</organism>
<sequence length="642" mass="71371">MAGASGHAVESGSETSQAAPGHRNADFNSEHGDLDRPRKRHRASQGGNSALPMDFIDDDDDAYEDEPDEDDSEEVDAEGSDHQDAARADNMNMQTLPAAPHQLEANEEPIFLKPMRLFKKNFYPTGSPSHIDANEMAEHLGRTKPHTAITMSRVSYRLLFRAMKQMTAWMRPDRFANWAQARETNGRMPAVGSPSQIMAARVISLMVYNVKTSSYGVRFSSPKLNRLWMDSMLDFVLEEPRLRQVPAYWEGADFDSASWRDANMDPLPRQSPIRAGLGKLQNMDLNEYFRRKTLPVLATPADSLSPSLALPVVRPSSAIPTRASTSRLTVPAEKPANAWRSQTVRAQTTAGFCSASDDTNTSGRVPVDTIKNYIDNNLISLKAVIQGELDHRDRARAKERREARERAERHQALVTEHAVANSRMEQRIRTLEEKVAAARPSHMEDGDPAGHTSGSSYEATKSQSAKRLEHLFVPWQNTSSQPEASSSRQAPPGITPANLNRQPLVALAAAALHQHESRNPTRDPDSSTNCPTGATHRTLTAPRAPRSRLPSRDRATVSRYLSWVPPQDRELILELTNALPLDQWQLPDAEIAANLDSQYTFDEWEALVGDLRNVLFNLRYLDEGGRPTGAGPLFLVPSDLDF</sequence>
<accession>A0AAE0X0N2</accession>